<dbReference type="GO" id="GO:0004527">
    <property type="term" value="F:exonuclease activity"/>
    <property type="evidence" value="ECO:0007669"/>
    <property type="project" value="UniProtKB-KW"/>
</dbReference>
<dbReference type="GO" id="GO:0000725">
    <property type="term" value="P:recombinational repair"/>
    <property type="evidence" value="ECO:0007669"/>
    <property type="project" value="TreeGrafter"/>
</dbReference>
<name>A0A158KBY0_9BURK</name>
<dbReference type="InterPro" id="IPR014017">
    <property type="entry name" value="DNA_helicase_UvrD-like_C"/>
</dbReference>
<evidence type="ECO:0000256" key="5">
    <source>
        <dbReference type="ARBA" id="ARBA00022801"/>
    </source>
</evidence>
<evidence type="ECO:0000256" key="9">
    <source>
        <dbReference type="ARBA" id="ARBA00023125"/>
    </source>
</evidence>
<dbReference type="Gene3D" id="1.10.486.10">
    <property type="entry name" value="PCRA, domain 4"/>
    <property type="match status" value="1"/>
</dbReference>
<comment type="caution">
    <text evidence="19">The sequence shown here is derived from an EMBL/GenBank/DDBJ whole genome shotgun (WGS) entry which is preliminary data.</text>
</comment>
<evidence type="ECO:0000256" key="2">
    <source>
        <dbReference type="ARBA" id="ARBA00022722"/>
    </source>
</evidence>
<comment type="catalytic activity">
    <reaction evidence="12">
        <text>Couples ATP hydrolysis with the unwinding of duplex DNA by translocating in the 3'-5' direction.</text>
        <dbReference type="EC" id="5.6.2.4"/>
    </reaction>
</comment>
<dbReference type="Proteomes" id="UP000054925">
    <property type="component" value="Unassembled WGS sequence"/>
</dbReference>
<proteinExistence type="inferred from homology"/>
<dbReference type="GO" id="GO:0003677">
    <property type="term" value="F:DNA binding"/>
    <property type="evidence" value="ECO:0007669"/>
    <property type="project" value="UniProtKB-KW"/>
</dbReference>
<dbReference type="EMBL" id="FCOL02000045">
    <property type="protein sequence ID" value="SAL78597.1"/>
    <property type="molecule type" value="Genomic_DNA"/>
</dbReference>
<keyword evidence="9" id="KW-0238">DNA-binding</keyword>
<dbReference type="PROSITE" id="PS51217">
    <property type="entry name" value="UVRD_HELICASE_CTER"/>
    <property type="match status" value="1"/>
</dbReference>
<keyword evidence="6 16" id="KW-0347">Helicase</keyword>
<dbReference type="EC" id="5.6.2.4" evidence="13"/>
<comment type="catalytic activity">
    <reaction evidence="15">
        <text>ATP + H2O = ADP + phosphate + H(+)</text>
        <dbReference type="Rhea" id="RHEA:13065"/>
        <dbReference type="ChEBI" id="CHEBI:15377"/>
        <dbReference type="ChEBI" id="CHEBI:15378"/>
        <dbReference type="ChEBI" id="CHEBI:30616"/>
        <dbReference type="ChEBI" id="CHEBI:43474"/>
        <dbReference type="ChEBI" id="CHEBI:456216"/>
        <dbReference type="EC" id="5.6.2.4"/>
    </reaction>
</comment>
<evidence type="ECO:0000256" key="3">
    <source>
        <dbReference type="ARBA" id="ARBA00022741"/>
    </source>
</evidence>
<gene>
    <name evidence="19" type="ORF">AWB67_05295</name>
</gene>
<dbReference type="Pfam" id="PF13361">
    <property type="entry name" value="UvrD_C"/>
    <property type="match status" value="2"/>
</dbReference>
<evidence type="ECO:0000256" key="7">
    <source>
        <dbReference type="ARBA" id="ARBA00022839"/>
    </source>
</evidence>
<evidence type="ECO:0000256" key="13">
    <source>
        <dbReference type="ARBA" id="ARBA00034808"/>
    </source>
</evidence>
<dbReference type="GO" id="GO:0043138">
    <property type="term" value="F:3'-5' DNA helicase activity"/>
    <property type="evidence" value="ECO:0007669"/>
    <property type="project" value="UniProtKB-EC"/>
</dbReference>
<keyword evidence="7" id="KW-0269">Exonuclease</keyword>
<dbReference type="Gene3D" id="3.40.50.300">
    <property type="entry name" value="P-loop containing nucleotide triphosphate hydrolases"/>
    <property type="match status" value="3"/>
</dbReference>
<evidence type="ECO:0000256" key="1">
    <source>
        <dbReference type="ARBA" id="ARBA00009922"/>
    </source>
</evidence>
<keyword evidence="2" id="KW-0540">Nuclease</keyword>
<sequence length="914" mass="102875">MNFTDDQRRAINHSDGNLQLIACAGSGKTEVVAQRVLQLLTPGEKFSVSPRNIVAFTFTDKAAAELKERIFQRCRETLGDLVGLSEMYVGTIHGFCLDLLKTEVLKYLKFEVLSDVQQVLFVDRNSTKSGLTACKDLQGNLLRRYVDTRNYIDALSILRESSLNRPALEGCSIVSGVASYSHLLDDKSYFDYSSILDCAAKALRHDAKLRSRLADRIKHVIVDEYQDVNPIQEHVVRELHSLGAALCVVGDDDQVLYQWRGSEVQNILSFKERYAPATQIKLEENFRSNEGIVETSRLFIEQNAERLPKHMKPVGGQEYEPGDLVALSFDDPEQEAAYIVKTCRSLLGVAIKEAEGARRGIAWSDMAILLRSVSKNAEPITRALRAAGIPYLVVGMNDLFATPEANAARDLFYFMAGRLDEKSVLESWKVADTGATLSSLKKAIASAKQSRKDMVAGEERHAVYSPQRVFRDFLENANVREETVPGEGGRGEILFYNLGKFSQLISDFEAIHFLSAPKEKYETFASFLEHRAAGSYPEGWQANQYANPNAVRIMTVHQAKGMQWPAVFVPALLKNRFPSKKQGGRNVWHLIPKSAVEGQARFEGSLEDERRLFYVAMTRAQKFLHMTWAPIPGNRLYQLKSEFWDNVLASKYVKRQQQDYSMRKRLQATPKAGIANVTLTFSDMKYFFECPYQFKLRILYGFNASIDEALGYGKSLHDALADVHARVIRGEQVSESDVPSLIDTHLRAPFAYKALREKLEAAATKVLTDYISDNKHDFGNIEYSEKLIEVNMGDGVSVVGRIDLVRRKDTDETSIVDLKSTKRAQQEDVTETQLHIYALGYKELTGRNADYVETYNLDERKRNPRSVDEDFLQSVKARVTQAASVLRGGTLLPTPTAKKCGTCDYFKMCGSAKK</sequence>
<feature type="domain" description="UvrD-like helicase ATP-binding" evidence="17">
    <location>
        <begin position="1"/>
        <end position="289"/>
    </location>
</feature>
<keyword evidence="8 16" id="KW-0067">ATP-binding</keyword>
<dbReference type="InterPro" id="IPR000212">
    <property type="entry name" value="DNA_helicase_UvrD/REP"/>
</dbReference>
<reference evidence="19" key="1">
    <citation type="submission" date="2016-01" db="EMBL/GenBank/DDBJ databases">
        <authorList>
            <person name="Peeters C."/>
        </authorList>
    </citation>
    <scope>NUCLEOTIDE SEQUENCE [LARGE SCALE GENOMIC DNA]</scope>
    <source>
        <strain evidence="19">LMG 22937</strain>
    </source>
</reference>
<dbReference type="OrthoDB" id="9810135at2"/>
<keyword evidence="11" id="KW-0413">Isomerase</keyword>
<comment type="similarity">
    <text evidence="1">Belongs to the helicase family. UvrD subfamily.</text>
</comment>
<dbReference type="SUPFAM" id="SSF52540">
    <property type="entry name" value="P-loop containing nucleoside triphosphate hydrolases"/>
    <property type="match status" value="1"/>
</dbReference>
<dbReference type="InterPro" id="IPR027417">
    <property type="entry name" value="P-loop_NTPase"/>
</dbReference>
<dbReference type="Pfam" id="PF12705">
    <property type="entry name" value="PDDEXK_1"/>
    <property type="match status" value="1"/>
</dbReference>
<evidence type="ECO:0000256" key="8">
    <source>
        <dbReference type="ARBA" id="ARBA00022840"/>
    </source>
</evidence>
<keyword evidence="3 16" id="KW-0547">Nucleotide-binding</keyword>
<dbReference type="CDD" id="cd17932">
    <property type="entry name" value="DEXQc_UvrD"/>
    <property type="match status" value="1"/>
</dbReference>
<dbReference type="PANTHER" id="PTHR11070">
    <property type="entry name" value="UVRD / RECB / PCRA DNA HELICASE FAMILY MEMBER"/>
    <property type="match status" value="1"/>
</dbReference>
<keyword evidence="20" id="KW-1185">Reference proteome</keyword>
<evidence type="ECO:0000259" key="17">
    <source>
        <dbReference type="PROSITE" id="PS51198"/>
    </source>
</evidence>
<organism evidence="19 20">
    <name type="scientific">Caballeronia terrestris</name>
    <dbReference type="NCBI Taxonomy" id="1226301"/>
    <lineage>
        <taxon>Bacteria</taxon>
        <taxon>Pseudomonadati</taxon>
        <taxon>Pseudomonadota</taxon>
        <taxon>Betaproteobacteria</taxon>
        <taxon>Burkholderiales</taxon>
        <taxon>Burkholderiaceae</taxon>
        <taxon>Caballeronia</taxon>
    </lineage>
</organism>
<evidence type="ECO:0000256" key="12">
    <source>
        <dbReference type="ARBA" id="ARBA00034617"/>
    </source>
</evidence>
<evidence type="ECO:0000256" key="4">
    <source>
        <dbReference type="ARBA" id="ARBA00022763"/>
    </source>
</evidence>
<keyword evidence="5 16" id="KW-0378">Hydrolase</keyword>
<dbReference type="InterPro" id="IPR038726">
    <property type="entry name" value="PDDEXK_AddAB-type"/>
</dbReference>
<evidence type="ECO:0000256" key="10">
    <source>
        <dbReference type="ARBA" id="ARBA00023204"/>
    </source>
</evidence>
<dbReference type="Gene3D" id="3.90.320.10">
    <property type="match status" value="1"/>
</dbReference>
<evidence type="ECO:0000256" key="15">
    <source>
        <dbReference type="ARBA" id="ARBA00048988"/>
    </source>
</evidence>
<evidence type="ECO:0000259" key="18">
    <source>
        <dbReference type="PROSITE" id="PS51217"/>
    </source>
</evidence>
<accession>A0A158KBY0</accession>
<keyword evidence="4" id="KW-0227">DNA damage</keyword>
<dbReference type="Gene3D" id="1.10.10.160">
    <property type="match status" value="1"/>
</dbReference>
<evidence type="ECO:0000313" key="20">
    <source>
        <dbReference type="Proteomes" id="UP000054925"/>
    </source>
</evidence>
<feature type="domain" description="UvrD-like helicase C-terminal" evidence="18">
    <location>
        <begin position="290"/>
        <end position="561"/>
    </location>
</feature>
<dbReference type="InterPro" id="IPR013986">
    <property type="entry name" value="DExx_box_DNA_helicase_dom_sf"/>
</dbReference>
<dbReference type="RefSeq" id="WP_087659148.1">
    <property type="nucleotide sequence ID" value="NZ_FCOL02000045.1"/>
</dbReference>
<dbReference type="InterPro" id="IPR011604">
    <property type="entry name" value="PDDEXK-like_dom_sf"/>
</dbReference>
<evidence type="ECO:0000313" key="19">
    <source>
        <dbReference type="EMBL" id="SAL78597.1"/>
    </source>
</evidence>
<dbReference type="InterPro" id="IPR014016">
    <property type="entry name" value="UvrD-like_ATP-bd"/>
</dbReference>
<keyword evidence="10" id="KW-0234">DNA repair</keyword>
<evidence type="ECO:0000256" key="14">
    <source>
        <dbReference type="ARBA" id="ARBA00034923"/>
    </source>
</evidence>
<evidence type="ECO:0000256" key="6">
    <source>
        <dbReference type="ARBA" id="ARBA00022806"/>
    </source>
</evidence>
<dbReference type="Pfam" id="PF00580">
    <property type="entry name" value="UvrD-helicase"/>
    <property type="match status" value="1"/>
</dbReference>
<evidence type="ECO:0000256" key="11">
    <source>
        <dbReference type="ARBA" id="ARBA00023235"/>
    </source>
</evidence>
<evidence type="ECO:0000256" key="16">
    <source>
        <dbReference type="PROSITE-ProRule" id="PRU00560"/>
    </source>
</evidence>
<dbReference type="GO" id="GO:0005524">
    <property type="term" value="F:ATP binding"/>
    <property type="evidence" value="ECO:0007669"/>
    <property type="project" value="UniProtKB-UniRule"/>
</dbReference>
<dbReference type="AlphaFoldDB" id="A0A158KBY0"/>
<feature type="binding site" evidence="16">
    <location>
        <begin position="22"/>
        <end position="29"/>
    </location>
    <ligand>
        <name>ATP</name>
        <dbReference type="ChEBI" id="CHEBI:30616"/>
    </ligand>
</feature>
<dbReference type="PROSITE" id="PS51198">
    <property type="entry name" value="UVRD_HELICASE_ATP_BIND"/>
    <property type="match status" value="1"/>
</dbReference>
<dbReference type="PANTHER" id="PTHR11070:SF2">
    <property type="entry name" value="ATP-DEPENDENT DNA HELICASE SRS2"/>
    <property type="match status" value="1"/>
</dbReference>
<protein>
    <recommendedName>
        <fullName evidence="13">DNA 3'-5' helicase</fullName>
        <ecNumber evidence="13">5.6.2.4</ecNumber>
    </recommendedName>
    <alternativeName>
        <fullName evidence="14">DNA 3'-5' helicase II</fullName>
    </alternativeName>
</protein>